<feature type="compositionally biased region" description="Basic residues" evidence="1">
    <location>
        <begin position="80"/>
        <end position="92"/>
    </location>
</feature>
<dbReference type="RefSeq" id="XP_010759457.1">
    <property type="nucleotide sequence ID" value="XM_010761155.1"/>
</dbReference>
<dbReference type="VEuPathDB" id="FungiDB:PADG_04417"/>
<keyword evidence="3" id="KW-1185">Reference proteome</keyword>
<organism evidence="2 3">
    <name type="scientific">Paracoccidioides brasiliensis (strain Pb18)</name>
    <dbReference type="NCBI Taxonomy" id="502780"/>
    <lineage>
        <taxon>Eukaryota</taxon>
        <taxon>Fungi</taxon>
        <taxon>Dikarya</taxon>
        <taxon>Ascomycota</taxon>
        <taxon>Pezizomycotina</taxon>
        <taxon>Eurotiomycetes</taxon>
        <taxon>Eurotiomycetidae</taxon>
        <taxon>Onygenales</taxon>
        <taxon>Ajellomycetaceae</taxon>
        <taxon>Paracoccidioides</taxon>
    </lineage>
</organism>
<sequence>MNKLQKPCPNISRSGDITASSARSGVVTAELFDAETPNESRTRELKSLQQTAPVNISLARLLNQGPSGPKQIEPSVFKPFKPKRGNTGKNRGKYADLTPYQWYGETSAAPVTFYRSQGGSLYPMGIGMAGQFEAITRALAYGYRL</sequence>
<feature type="region of interest" description="Disordered" evidence="1">
    <location>
        <begin position="1"/>
        <end position="22"/>
    </location>
</feature>
<evidence type="ECO:0000313" key="3">
    <source>
        <dbReference type="Proteomes" id="UP000001628"/>
    </source>
</evidence>
<gene>
    <name evidence="2" type="ORF">PADG_04417</name>
</gene>
<feature type="region of interest" description="Disordered" evidence="1">
    <location>
        <begin position="63"/>
        <end position="92"/>
    </location>
</feature>
<dbReference type="Proteomes" id="UP000001628">
    <property type="component" value="Unassembled WGS sequence"/>
</dbReference>
<dbReference type="HOGENOM" id="CLU_1787413_0_0_1"/>
<evidence type="ECO:0000313" key="2">
    <source>
        <dbReference type="EMBL" id="EEH48333.2"/>
    </source>
</evidence>
<dbReference type="InParanoid" id="C1GAY1"/>
<accession>C1GAY1</accession>
<dbReference type="KEGG" id="pbn:PADG_04417"/>
<reference evidence="2 3" key="1">
    <citation type="journal article" date="2011" name="PLoS Genet.">
        <title>Comparative genomic analysis of human fungal pathogens causing paracoccidioidomycosis.</title>
        <authorList>
            <person name="Desjardins C.A."/>
            <person name="Champion M.D."/>
            <person name="Holder J.W."/>
            <person name="Muszewska A."/>
            <person name="Goldberg J."/>
            <person name="Bailao A.M."/>
            <person name="Brigido M.M."/>
            <person name="Ferreira M.E."/>
            <person name="Garcia A.M."/>
            <person name="Grynberg M."/>
            <person name="Gujja S."/>
            <person name="Heiman D.I."/>
            <person name="Henn M.R."/>
            <person name="Kodira C.D."/>
            <person name="Leon-Narvaez H."/>
            <person name="Longo L.V."/>
            <person name="Ma L.J."/>
            <person name="Malavazi I."/>
            <person name="Matsuo A.L."/>
            <person name="Morais F.V."/>
            <person name="Pereira M."/>
            <person name="Rodriguez-Brito S."/>
            <person name="Sakthikumar S."/>
            <person name="Salem-Izacc S.M."/>
            <person name="Sykes S.M."/>
            <person name="Teixeira M.M."/>
            <person name="Vallejo M.C."/>
            <person name="Walter M.E."/>
            <person name="Yandava C."/>
            <person name="Young S."/>
            <person name="Zeng Q."/>
            <person name="Zucker J."/>
            <person name="Felipe M.S."/>
            <person name="Goldman G.H."/>
            <person name="Haas B.J."/>
            <person name="McEwen J.G."/>
            <person name="Nino-Vega G."/>
            <person name="Puccia R."/>
            <person name="San-Blas G."/>
            <person name="Soares C.M."/>
            <person name="Birren B.W."/>
            <person name="Cuomo C.A."/>
        </authorList>
    </citation>
    <scope>NUCLEOTIDE SEQUENCE [LARGE SCALE GENOMIC DNA]</scope>
    <source>
        <strain evidence="2 3">Pb18</strain>
    </source>
</reference>
<evidence type="ECO:0000256" key="1">
    <source>
        <dbReference type="SAM" id="MobiDB-lite"/>
    </source>
</evidence>
<dbReference type="EMBL" id="KN275960">
    <property type="protein sequence ID" value="EEH48333.2"/>
    <property type="molecule type" value="Genomic_DNA"/>
</dbReference>
<dbReference type="GeneID" id="22583542"/>
<feature type="compositionally biased region" description="Polar residues" evidence="1">
    <location>
        <begin position="11"/>
        <end position="22"/>
    </location>
</feature>
<dbReference type="AlphaFoldDB" id="C1GAY1"/>
<proteinExistence type="predicted"/>
<name>C1GAY1_PARBD</name>
<protein>
    <submittedName>
        <fullName evidence="2">Uncharacterized protein</fullName>
    </submittedName>
</protein>